<keyword evidence="2" id="KW-1185">Reference proteome</keyword>
<organism evidence="1 2">
    <name type="scientific">Aliisedimentitalea scapharcae</name>
    <dbReference type="NCBI Taxonomy" id="1524259"/>
    <lineage>
        <taxon>Bacteria</taxon>
        <taxon>Pseudomonadati</taxon>
        <taxon>Pseudomonadota</taxon>
        <taxon>Alphaproteobacteria</taxon>
        <taxon>Rhodobacterales</taxon>
        <taxon>Roseobacteraceae</taxon>
        <taxon>Aliisedimentitalea</taxon>
    </lineage>
</organism>
<dbReference type="RefSeq" id="WP_406649227.1">
    <property type="nucleotide sequence ID" value="NZ_CP123584.1"/>
</dbReference>
<evidence type="ECO:0000313" key="2">
    <source>
        <dbReference type="Proteomes" id="UP001623232"/>
    </source>
</evidence>
<reference evidence="1 2" key="1">
    <citation type="submission" date="2023-04" db="EMBL/GenBank/DDBJ databases">
        <title>Complete genome sequence of Alisedimentitalea scapharcae.</title>
        <authorList>
            <person name="Rong J.-C."/>
            <person name="Yi M.-L."/>
            <person name="Zhao Q."/>
        </authorList>
    </citation>
    <scope>NUCLEOTIDE SEQUENCE [LARGE SCALE GENOMIC DNA]</scope>
    <source>
        <strain evidence="1 2">KCTC 42119</strain>
    </source>
</reference>
<dbReference type="Proteomes" id="UP001623232">
    <property type="component" value="Chromosome"/>
</dbReference>
<protein>
    <submittedName>
        <fullName evidence="1">Uncharacterized protein</fullName>
    </submittedName>
</protein>
<proteinExistence type="predicted"/>
<evidence type="ECO:0000313" key="1">
    <source>
        <dbReference type="EMBL" id="WZK90453.1"/>
    </source>
</evidence>
<sequence length="101" mass="10941">MAAGSPFATFVPGATSAMLREQSIRPNFSKAAIQGVMADRTDAAPPTNGREAHKATFAKFGSPSVPDEPERPKRDIYEIGSRYNAAFAFLPFGTWCRIFDG</sequence>
<gene>
    <name evidence="1" type="ORF">QEZ52_07890</name>
</gene>
<name>A0ABZ2XX54_9RHOB</name>
<accession>A0ABZ2XX54</accession>
<dbReference type="EMBL" id="CP123584">
    <property type="protein sequence ID" value="WZK90453.1"/>
    <property type="molecule type" value="Genomic_DNA"/>
</dbReference>